<dbReference type="InterPro" id="IPR002059">
    <property type="entry name" value="CSP_DNA-bd"/>
</dbReference>
<accession>A0A1L1PG17</accession>
<keyword evidence="3" id="KW-0238">DNA-binding</keyword>
<dbReference type="PROSITE" id="PS51857">
    <property type="entry name" value="CSD_2"/>
    <property type="match status" value="1"/>
</dbReference>
<feature type="transmembrane region" description="Helical" evidence="1">
    <location>
        <begin position="200"/>
        <end position="221"/>
    </location>
</feature>
<keyword evidence="1" id="KW-0812">Transmembrane</keyword>
<reference evidence="4" key="1">
    <citation type="submission" date="2014-11" db="EMBL/GenBank/DDBJ databases">
        <title>Draft genome sequence of Hydrogenophaga intermedia S1.</title>
        <authorList>
            <person name="Gan H.M."/>
            <person name="Chew T.H."/>
            <person name="Stolz A."/>
        </authorList>
    </citation>
    <scope>NUCLEOTIDE SEQUENCE [LARGE SCALE GENOMIC DNA]</scope>
    <source>
        <strain evidence="4">S1</strain>
    </source>
</reference>
<dbReference type="Proteomes" id="UP000028878">
    <property type="component" value="Unassembled WGS sequence"/>
</dbReference>
<evidence type="ECO:0000259" key="2">
    <source>
        <dbReference type="PROSITE" id="PS51857"/>
    </source>
</evidence>
<dbReference type="SUPFAM" id="SSF50249">
    <property type="entry name" value="Nucleic acid-binding proteins"/>
    <property type="match status" value="1"/>
</dbReference>
<dbReference type="RefSeq" id="WP_009520454.1">
    <property type="nucleotide sequence ID" value="NZ_CCAE010000005.1"/>
</dbReference>
<protein>
    <submittedName>
        <fullName evidence="3">ColD-shock DNA-binding domain-containing protein</fullName>
    </submittedName>
</protein>
<evidence type="ECO:0000313" key="3">
    <source>
        <dbReference type="EMBL" id="CDN86729.1"/>
    </source>
</evidence>
<evidence type="ECO:0000313" key="4">
    <source>
        <dbReference type="Proteomes" id="UP000028878"/>
    </source>
</evidence>
<gene>
    <name evidence="3" type="ORF">BN948_01137</name>
</gene>
<sequence length="224" mass="24606">MKKQGTIVHWDAERASGFIRSPDTAAEVYFHLRDYEGPHPIAPGTSVVYEEIVIGGKGPRALSIKLPPPPPLREAGAPAQPASEPVLAAAGVSKAQRWREARAQRRQTQVALGLLGGWLLLWLIGIGFGRFPWVVLTGVVLVNIATFFLYWRDQHVMTEGGAPWPIEHLHAAAALGGWPAAWLAQRSLQHRLDEKRFQQTFIACAAFNVLALLAWVTWPLFAGG</sequence>
<feature type="transmembrane region" description="Helical" evidence="1">
    <location>
        <begin position="108"/>
        <end position="125"/>
    </location>
</feature>
<dbReference type="Pfam" id="PF06961">
    <property type="entry name" value="DUF1294"/>
    <property type="match status" value="1"/>
</dbReference>
<feature type="domain" description="CSD" evidence="2">
    <location>
        <begin position="2"/>
        <end position="66"/>
    </location>
</feature>
<keyword evidence="1" id="KW-1133">Transmembrane helix</keyword>
<dbReference type="GO" id="GO:0003677">
    <property type="term" value="F:DNA binding"/>
    <property type="evidence" value="ECO:0007669"/>
    <property type="project" value="UniProtKB-KW"/>
</dbReference>
<dbReference type="InterPro" id="IPR010718">
    <property type="entry name" value="DUF1294"/>
</dbReference>
<dbReference type="EMBL" id="CCAE010000005">
    <property type="protein sequence ID" value="CDN86729.1"/>
    <property type="molecule type" value="Genomic_DNA"/>
</dbReference>
<dbReference type="InterPro" id="IPR012340">
    <property type="entry name" value="NA-bd_OB-fold"/>
</dbReference>
<dbReference type="Gene3D" id="2.40.50.140">
    <property type="entry name" value="Nucleic acid-binding proteins"/>
    <property type="match status" value="1"/>
</dbReference>
<evidence type="ECO:0000256" key="1">
    <source>
        <dbReference type="SAM" id="Phobius"/>
    </source>
</evidence>
<keyword evidence="1" id="KW-0472">Membrane</keyword>
<proteinExistence type="predicted"/>
<organism evidence="3 4">
    <name type="scientific">Hydrogenophaga intermedia</name>
    <dbReference type="NCBI Taxonomy" id="65786"/>
    <lineage>
        <taxon>Bacteria</taxon>
        <taxon>Pseudomonadati</taxon>
        <taxon>Pseudomonadota</taxon>
        <taxon>Betaproteobacteria</taxon>
        <taxon>Burkholderiales</taxon>
        <taxon>Comamonadaceae</taxon>
        <taxon>Hydrogenophaga</taxon>
    </lineage>
</organism>
<keyword evidence="4" id="KW-1185">Reference proteome</keyword>
<name>A0A1L1PG17_HYDIT</name>
<dbReference type="AlphaFoldDB" id="A0A1L1PG17"/>
<feature type="transmembrane region" description="Helical" evidence="1">
    <location>
        <begin position="131"/>
        <end position="151"/>
    </location>
</feature>